<dbReference type="PANTHER" id="PTHR35801:SF1">
    <property type="entry name" value="PHOSPHOSERINE PHOSPHATASE RSBX"/>
    <property type="match status" value="1"/>
</dbReference>
<dbReference type="AlphaFoldDB" id="A0A290Z7X4"/>
<name>A0A290Z7X4_9PSEU</name>
<dbReference type="Gene3D" id="3.30.565.10">
    <property type="entry name" value="Histidine kinase-like ATPase, C-terminal domain"/>
    <property type="match status" value="1"/>
</dbReference>
<keyword evidence="3" id="KW-1185">Reference proteome</keyword>
<dbReference type="InterPro" id="IPR001932">
    <property type="entry name" value="PPM-type_phosphatase-like_dom"/>
</dbReference>
<dbReference type="RefSeq" id="WP_096494820.1">
    <property type="nucleotide sequence ID" value="NZ_CP023445.1"/>
</dbReference>
<dbReference type="Gene3D" id="3.60.40.10">
    <property type="entry name" value="PPM-type phosphatase domain"/>
    <property type="match status" value="1"/>
</dbReference>
<evidence type="ECO:0000259" key="1">
    <source>
        <dbReference type="SMART" id="SM00331"/>
    </source>
</evidence>
<dbReference type="KEGG" id="apre:CNX65_18730"/>
<feature type="domain" description="PPM-type phosphatase" evidence="1">
    <location>
        <begin position="151"/>
        <end position="339"/>
    </location>
</feature>
<evidence type="ECO:0000313" key="3">
    <source>
        <dbReference type="Proteomes" id="UP000218505"/>
    </source>
</evidence>
<sequence>MAQVNQFLPVTEDVAWVRVEETAQVGRARRAATALAEQLGFPGARVAEIGLAVTEIGTNLLKHAREGQVLVRSLRAVDQAAVEVLALDSGPGIPDVDLALLDGQSSTGTLGLGMGAVARAADTCAVSSSPRGTALVARFHPRRGPLSDIPEDTASGLTRAIGGEEECGDAWAVRRDGDRLVLMMCDGSGHGPLAASASREAVRVFRNHPSTSPQDLVTHLHASLRGTRGGAVAVAELDLAARTARFCGLGNIAASVLTADRKQGMVSAPGVAGYQARVIRTFDYPLPEGAVVVLHSDGLTERWGPEPDLLAGPPLLAAASLLRDAGVRRDDAGVLVART</sequence>
<dbReference type="InterPro" id="IPR039248">
    <property type="entry name" value="Ptase_RsbX"/>
</dbReference>
<dbReference type="Pfam" id="PF13581">
    <property type="entry name" value="HATPase_c_2"/>
    <property type="match status" value="1"/>
</dbReference>
<dbReference type="EMBL" id="CP023445">
    <property type="protein sequence ID" value="ATE55069.1"/>
    <property type="molecule type" value="Genomic_DNA"/>
</dbReference>
<reference evidence="2" key="1">
    <citation type="submission" date="2017-09" db="EMBL/GenBank/DDBJ databases">
        <title>Complete Genome Sequence of ansamitocin-producing Bacterium Actinosynnema pretiosum X47.</title>
        <authorList>
            <person name="Cao G."/>
            <person name="Zong G."/>
            <person name="Zhong C."/>
            <person name="Fu J."/>
        </authorList>
    </citation>
    <scope>NUCLEOTIDE SEQUENCE [LARGE SCALE GENOMIC DNA]</scope>
    <source>
        <strain evidence="2">X47</strain>
    </source>
</reference>
<dbReference type="InterPro" id="IPR003594">
    <property type="entry name" value="HATPase_dom"/>
</dbReference>
<dbReference type="PANTHER" id="PTHR35801">
    <property type="entry name" value="PHOSPHOSERINE PHOSPHATASE RSBX"/>
    <property type="match status" value="1"/>
</dbReference>
<evidence type="ECO:0000313" key="2">
    <source>
        <dbReference type="EMBL" id="ATE55069.1"/>
    </source>
</evidence>
<dbReference type="Pfam" id="PF07228">
    <property type="entry name" value="SpoIIE"/>
    <property type="match status" value="1"/>
</dbReference>
<organism evidence="2 3">
    <name type="scientific">Actinosynnema pretiosum</name>
    <dbReference type="NCBI Taxonomy" id="42197"/>
    <lineage>
        <taxon>Bacteria</taxon>
        <taxon>Bacillati</taxon>
        <taxon>Actinomycetota</taxon>
        <taxon>Actinomycetes</taxon>
        <taxon>Pseudonocardiales</taxon>
        <taxon>Pseudonocardiaceae</taxon>
        <taxon>Actinosynnema</taxon>
    </lineage>
</organism>
<dbReference type="InterPro" id="IPR036457">
    <property type="entry name" value="PPM-type-like_dom_sf"/>
</dbReference>
<dbReference type="Proteomes" id="UP000218505">
    <property type="component" value="Chromosome"/>
</dbReference>
<dbReference type="SMART" id="SM00331">
    <property type="entry name" value="PP2C_SIG"/>
    <property type="match status" value="1"/>
</dbReference>
<dbReference type="SUPFAM" id="SSF55874">
    <property type="entry name" value="ATPase domain of HSP90 chaperone/DNA topoisomerase II/histidine kinase"/>
    <property type="match status" value="1"/>
</dbReference>
<dbReference type="CDD" id="cd16934">
    <property type="entry name" value="HATPase_RsbT-like"/>
    <property type="match status" value="1"/>
</dbReference>
<dbReference type="InterPro" id="IPR036890">
    <property type="entry name" value="HATPase_C_sf"/>
</dbReference>
<accession>A0A290Z7X4</accession>
<proteinExistence type="predicted"/>
<protein>
    <submittedName>
        <fullName evidence="2">Transcriptional regulator</fullName>
    </submittedName>
</protein>
<gene>
    <name evidence="2" type="ORF">CNX65_18730</name>
</gene>
<dbReference type="SUPFAM" id="SSF81606">
    <property type="entry name" value="PP2C-like"/>
    <property type="match status" value="1"/>
</dbReference>